<protein>
    <submittedName>
        <fullName evidence="2">Uncharacterized protein</fullName>
    </submittedName>
</protein>
<gene>
    <name evidence="2" type="ORF">DCAR_0729380</name>
</gene>
<dbReference type="Proteomes" id="UP000077755">
    <property type="component" value="Chromosome 7"/>
</dbReference>
<dbReference type="PANTHER" id="PTHR10775">
    <property type="entry name" value="OS08G0208400 PROTEIN"/>
    <property type="match status" value="1"/>
</dbReference>
<reference evidence="2" key="2">
    <citation type="submission" date="2022-03" db="EMBL/GenBank/DDBJ databases">
        <title>Draft title - Genomic analysis of global carrot germplasm unveils the trajectory of domestication and the origin of high carotenoid orange carrot.</title>
        <authorList>
            <person name="Iorizzo M."/>
            <person name="Ellison S."/>
            <person name="Senalik D."/>
            <person name="Macko-Podgorni A."/>
            <person name="Grzebelus D."/>
            <person name="Bostan H."/>
            <person name="Rolling W."/>
            <person name="Curaba J."/>
            <person name="Simon P."/>
        </authorList>
    </citation>
    <scope>NUCLEOTIDE SEQUENCE</scope>
    <source>
        <tissue evidence="2">Leaf</tissue>
    </source>
</reference>
<accession>A0AAF1B8B0</accession>
<dbReference type="EMBL" id="CP093349">
    <property type="protein sequence ID" value="WOH09920.1"/>
    <property type="molecule type" value="Genomic_DNA"/>
</dbReference>
<sequence length="360" mass="41394">MKDYTKWIWHGEGIQSRKTETISRNNENYGDDMDDTNKEDDVENDRVHEMIEDVEDLLMHQPEVLEHLVDDSKKPLYPGCSDQFTRLSTTLKLCKLKVKNGWSDKSFTEMLKLLADILPLKNELPTSTYEAKKILCPMGMNVKKIHACPNHCNKKSFDGTIETRVARLPLTGKEVFQRVKDIDVVLGKSIFWDLPYWEHLQVRHCLDFMHIEKNVCESIIGTLLNIPGKTKDGMKARLDLQEMGIRAELAPQQSGKRTYLPPACFTLSRKEKISLCECLSTVKVPSGYSSNPKNFWSIVLQSKRCIVGIDNVEDEEEYNQFDDNPPFSIGIQTTTLREDNVDINYARNDHDEGVWIDGHL</sequence>
<proteinExistence type="predicted"/>
<evidence type="ECO:0000313" key="2">
    <source>
        <dbReference type="EMBL" id="WOH09920.1"/>
    </source>
</evidence>
<feature type="region of interest" description="Disordered" evidence="1">
    <location>
        <begin position="19"/>
        <end position="39"/>
    </location>
</feature>
<feature type="compositionally biased region" description="Acidic residues" evidence="1">
    <location>
        <begin position="29"/>
        <end position="39"/>
    </location>
</feature>
<organism evidence="2 3">
    <name type="scientific">Daucus carota subsp. sativus</name>
    <name type="common">Carrot</name>
    <dbReference type="NCBI Taxonomy" id="79200"/>
    <lineage>
        <taxon>Eukaryota</taxon>
        <taxon>Viridiplantae</taxon>
        <taxon>Streptophyta</taxon>
        <taxon>Embryophyta</taxon>
        <taxon>Tracheophyta</taxon>
        <taxon>Spermatophyta</taxon>
        <taxon>Magnoliopsida</taxon>
        <taxon>eudicotyledons</taxon>
        <taxon>Gunneridae</taxon>
        <taxon>Pentapetalae</taxon>
        <taxon>asterids</taxon>
        <taxon>campanulids</taxon>
        <taxon>Apiales</taxon>
        <taxon>Apiaceae</taxon>
        <taxon>Apioideae</taxon>
        <taxon>Scandiceae</taxon>
        <taxon>Daucinae</taxon>
        <taxon>Daucus</taxon>
        <taxon>Daucus sect. Daucus</taxon>
    </lineage>
</organism>
<evidence type="ECO:0000313" key="3">
    <source>
        <dbReference type="Proteomes" id="UP000077755"/>
    </source>
</evidence>
<dbReference type="PANTHER" id="PTHR10775:SF180">
    <property type="entry name" value="TRANSPOSON, EN_SPM-LIKE, TRANSPOSASE-ASSOCIATED DOMAIN PROTEIN-RELATED"/>
    <property type="match status" value="1"/>
</dbReference>
<evidence type="ECO:0000256" key="1">
    <source>
        <dbReference type="SAM" id="MobiDB-lite"/>
    </source>
</evidence>
<dbReference type="AlphaFoldDB" id="A0AAF1B8B0"/>
<name>A0AAF1B8B0_DAUCS</name>
<reference evidence="2" key="1">
    <citation type="journal article" date="2016" name="Nat. Genet.">
        <title>A high-quality carrot genome assembly provides new insights into carotenoid accumulation and asterid genome evolution.</title>
        <authorList>
            <person name="Iorizzo M."/>
            <person name="Ellison S."/>
            <person name="Senalik D."/>
            <person name="Zeng P."/>
            <person name="Satapoomin P."/>
            <person name="Huang J."/>
            <person name="Bowman M."/>
            <person name="Iovene M."/>
            <person name="Sanseverino W."/>
            <person name="Cavagnaro P."/>
            <person name="Yildiz M."/>
            <person name="Macko-Podgorni A."/>
            <person name="Moranska E."/>
            <person name="Grzebelus E."/>
            <person name="Grzebelus D."/>
            <person name="Ashrafi H."/>
            <person name="Zheng Z."/>
            <person name="Cheng S."/>
            <person name="Spooner D."/>
            <person name="Van Deynze A."/>
            <person name="Simon P."/>
        </authorList>
    </citation>
    <scope>NUCLEOTIDE SEQUENCE</scope>
    <source>
        <tissue evidence="2">Leaf</tissue>
    </source>
</reference>
<keyword evidence="3" id="KW-1185">Reference proteome</keyword>